<keyword evidence="3" id="KW-1185">Reference proteome</keyword>
<proteinExistence type="predicted"/>
<reference evidence="2 3" key="1">
    <citation type="submission" date="2018-04" db="EMBL/GenBank/DDBJ databases">
        <title>WGS assembly of Panicum hallii var. hallii HAL2.</title>
        <authorList>
            <person name="Lovell J."/>
            <person name="Jenkins J."/>
            <person name="Lowry D."/>
            <person name="Mamidi S."/>
            <person name="Sreedasyam A."/>
            <person name="Weng X."/>
            <person name="Barry K."/>
            <person name="Bonette J."/>
            <person name="Campitelli B."/>
            <person name="Daum C."/>
            <person name="Gordon S."/>
            <person name="Gould B."/>
            <person name="Lipzen A."/>
            <person name="MacQueen A."/>
            <person name="Palacio-Mejia J."/>
            <person name="Plott C."/>
            <person name="Shakirov E."/>
            <person name="Shu S."/>
            <person name="Yoshinaga Y."/>
            <person name="Zane M."/>
            <person name="Rokhsar D."/>
            <person name="Grimwood J."/>
            <person name="Schmutz J."/>
            <person name="Juenger T."/>
        </authorList>
    </citation>
    <scope>NUCLEOTIDE SEQUENCE [LARGE SCALE GENOMIC DNA]</scope>
    <source>
        <strain evidence="3">cv. HAL2</strain>
    </source>
</reference>
<evidence type="ECO:0000313" key="3">
    <source>
        <dbReference type="Proteomes" id="UP000244336"/>
    </source>
</evidence>
<accession>A0A2T7EFS7</accession>
<sequence>MNRAGRIRSLPHRAGSGKNLLLPITFRYCLSSQSAPPVCWSLELGRSSAPYSSELGRRSLAGAPRSSHGRRRRFVTPEARATARVRPGLDSRHPRARMAGRGQFTTPEARMAAGGRFAAPELAQLPKLSRGSIHATPSSHGRRRSIRDCSNNQ</sequence>
<dbReference type="Proteomes" id="UP000244336">
    <property type="component" value="Chromosome 3"/>
</dbReference>
<organism evidence="2 3">
    <name type="scientific">Panicum hallii var. hallii</name>
    <dbReference type="NCBI Taxonomy" id="1504633"/>
    <lineage>
        <taxon>Eukaryota</taxon>
        <taxon>Viridiplantae</taxon>
        <taxon>Streptophyta</taxon>
        <taxon>Embryophyta</taxon>
        <taxon>Tracheophyta</taxon>
        <taxon>Spermatophyta</taxon>
        <taxon>Magnoliopsida</taxon>
        <taxon>Liliopsida</taxon>
        <taxon>Poales</taxon>
        <taxon>Poaceae</taxon>
        <taxon>PACMAD clade</taxon>
        <taxon>Panicoideae</taxon>
        <taxon>Panicodae</taxon>
        <taxon>Paniceae</taxon>
        <taxon>Panicinae</taxon>
        <taxon>Panicum</taxon>
        <taxon>Panicum sect. Panicum</taxon>
    </lineage>
</organism>
<feature type="region of interest" description="Disordered" evidence="1">
    <location>
        <begin position="49"/>
        <end position="106"/>
    </location>
</feature>
<protein>
    <submittedName>
        <fullName evidence="2">Uncharacterized protein</fullName>
    </submittedName>
</protein>
<dbReference type="Gramene" id="PUZ66679">
    <property type="protein sequence ID" value="PUZ66679"/>
    <property type="gene ID" value="GQ55_3G348600"/>
</dbReference>
<name>A0A2T7EFS7_9POAL</name>
<evidence type="ECO:0000256" key="1">
    <source>
        <dbReference type="SAM" id="MobiDB-lite"/>
    </source>
</evidence>
<dbReference type="EMBL" id="CM009751">
    <property type="protein sequence ID" value="PUZ66679.1"/>
    <property type="molecule type" value="Genomic_DNA"/>
</dbReference>
<evidence type="ECO:0000313" key="2">
    <source>
        <dbReference type="EMBL" id="PUZ66679.1"/>
    </source>
</evidence>
<feature type="region of interest" description="Disordered" evidence="1">
    <location>
        <begin position="122"/>
        <end position="153"/>
    </location>
</feature>
<dbReference type="AlphaFoldDB" id="A0A2T7EFS7"/>
<gene>
    <name evidence="2" type="ORF">GQ55_3G348600</name>
</gene>